<dbReference type="InterPro" id="IPR015813">
    <property type="entry name" value="Pyrv/PenolPyrv_kinase-like_dom"/>
</dbReference>
<evidence type="ECO:0000313" key="5">
    <source>
        <dbReference type="EMBL" id="BDZ52017.1"/>
    </source>
</evidence>
<dbReference type="InterPro" id="IPR050251">
    <property type="entry name" value="HpcH-HpaI_aldolase"/>
</dbReference>
<comment type="similarity">
    <text evidence="1">Belongs to the HpcH/HpaI aldolase family.</text>
</comment>
<dbReference type="Pfam" id="PF03328">
    <property type="entry name" value="HpcH_HpaI"/>
    <property type="match status" value="1"/>
</dbReference>
<reference evidence="6" key="1">
    <citation type="journal article" date="2019" name="Int. J. Syst. Evol. Microbiol.">
        <title>The Global Catalogue of Microorganisms (GCM) 10K type strain sequencing project: providing services to taxonomists for standard genome sequencing and annotation.</title>
        <authorList>
            <consortium name="The Broad Institute Genomics Platform"/>
            <consortium name="The Broad Institute Genome Sequencing Center for Infectious Disease"/>
            <person name="Wu L."/>
            <person name="Ma J."/>
        </authorList>
    </citation>
    <scope>NUCLEOTIDE SEQUENCE [LARGE SCALE GENOMIC DNA]</scope>
    <source>
        <strain evidence="6">NBRC 108728</strain>
    </source>
</reference>
<protein>
    <submittedName>
        <fullName evidence="5">Aldolase</fullName>
    </submittedName>
</protein>
<dbReference type="Proteomes" id="UP001321486">
    <property type="component" value="Chromosome"/>
</dbReference>
<keyword evidence="2" id="KW-0479">Metal-binding</keyword>
<sequence>MTSPVATEFARAIRARERIVGYWITLDSPPSTERIARLGYDYVCLDAQHGLFGYSGMLGGLTAIDAGATSVGLVRVEANDITPIGKALDAGASGIIVPLVDSAADAASAVASAKYPPVGRRSYGPMRSTLRVGPVPAEANDTTLVFAMIETPEGLANVEAIAATPGLDGVYVGPSDLAIAVGAAFPGDPAVETEFEAALVRVAAAAAAAGVAAGIHTPHGDVAARRLGEGYTFATVAGDLNHLEQAAADHLTRARAGA</sequence>
<evidence type="ECO:0000259" key="4">
    <source>
        <dbReference type="Pfam" id="PF03328"/>
    </source>
</evidence>
<organism evidence="5 6">
    <name type="scientific">Frondihabitans sucicola</name>
    <dbReference type="NCBI Taxonomy" id="1268041"/>
    <lineage>
        <taxon>Bacteria</taxon>
        <taxon>Bacillati</taxon>
        <taxon>Actinomycetota</taxon>
        <taxon>Actinomycetes</taxon>
        <taxon>Micrococcales</taxon>
        <taxon>Microbacteriaceae</taxon>
        <taxon>Frondihabitans</taxon>
    </lineage>
</organism>
<evidence type="ECO:0000313" key="6">
    <source>
        <dbReference type="Proteomes" id="UP001321486"/>
    </source>
</evidence>
<dbReference type="EMBL" id="AP027732">
    <property type="protein sequence ID" value="BDZ52017.1"/>
    <property type="molecule type" value="Genomic_DNA"/>
</dbReference>
<feature type="domain" description="HpcH/HpaI aldolase/citrate lyase" evidence="4">
    <location>
        <begin position="21"/>
        <end position="243"/>
    </location>
</feature>
<gene>
    <name evidence="5" type="ORF">GCM10025867_42580</name>
</gene>
<dbReference type="SUPFAM" id="SSF51621">
    <property type="entry name" value="Phosphoenolpyruvate/pyruvate domain"/>
    <property type="match status" value="1"/>
</dbReference>
<dbReference type="InterPro" id="IPR040442">
    <property type="entry name" value="Pyrv_kinase-like_dom_sf"/>
</dbReference>
<dbReference type="RefSeq" id="WP_286344666.1">
    <property type="nucleotide sequence ID" value="NZ_AP027732.1"/>
</dbReference>
<evidence type="ECO:0000256" key="2">
    <source>
        <dbReference type="ARBA" id="ARBA00022723"/>
    </source>
</evidence>
<keyword evidence="6" id="KW-1185">Reference proteome</keyword>
<keyword evidence="3" id="KW-0456">Lyase</keyword>
<dbReference type="Gene3D" id="3.20.20.60">
    <property type="entry name" value="Phosphoenolpyruvate-binding domains"/>
    <property type="match status" value="1"/>
</dbReference>
<dbReference type="InterPro" id="IPR005000">
    <property type="entry name" value="Aldolase/citrate-lyase_domain"/>
</dbReference>
<accession>A0ABN6Y3V2</accession>
<evidence type="ECO:0000256" key="3">
    <source>
        <dbReference type="ARBA" id="ARBA00023239"/>
    </source>
</evidence>
<evidence type="ECO:0000256" key="1">
    <source>
        <dbReference type="ARBA" id="ARBA00005568"/>
    </source>
</evidence>
<name>A0ABN6Y3V2_9MICO</name>
<proteinExistence type="inferred from homology"/>
<dbReference type="PANTHER" id="PTHR30502:SF0">
    <property type="entry name" value="PHOSPHOENOLPYRUVATE CARBOXYLASE FAMILY PROTEIN"/>
    <property type="match status" value="1"/>
</dbReference>
<dbReference type="PANTHER" id="PTHR30502">
    <property type="entry name" value="2-KETO-3-DEOXY-L-RHAMNONATE ALDOLASE"/>
    <property type="match status" value="1"/>
</dbReference>